<sequence length="101" mass="11849">MDIKLERLIDNRYSLIFIEGLNHLNAGVFLPGGQRLVSQVDARYLVSRTFQCSFNSYWEVRSCRGIYRPGKFVVHLAGHNFDPLAYKDWNPSRHFNNPIKY</sequence>
<protein>
    <submittedName>
        <fullName evidence="1">Uncharacterized protein</fullName>
    </submittedName>
</protein>
<reference evidence="1" key="1">
    <citation type="journal article" date="2020" name="Fungal Divers.">
        <title>Resolving the Mortierellaceae phylogeny through synthesis of multi-gene phylogenetics and phylogenomics.</title>
        <authorList>
            <person name="Vandepol N."/>
            <person name="Liber J."/>
            <person name="Desiro A."/>
            <person name="Na H."/>
            <person name="Kennedy M."/>
            <person name="Barry K."/>
            <person name="Grigoriev I.V."/>
            <person name="Miller A.N."/>
            <person name="O'Donnell K."/>
            <person name="Stajich J.E."/>
            <person name="Bonito G."/>
        </authorList>
    </citation>
    <scope>NUCLEOTIDE SEQUENCE</scope>
    <source>
        <strain evidence="1">NRRL 28262</strain>
    </source>
</reference>
<dbReference type="EMBL" id="JAAAIL010001248">
    <property type="protein sequence ID" value="KAG0271024.1"/>
    <property type="molecule type" value="Genomic_DNA"/>
</dbReference>
<keyword evidence="2" id="KW-1185">Reference proteome</keyword>
<comment type="caution">
    <text evidence="1">The sequence shown here is derived from an EMBL/GenBank/DDBJ whole genome shotgun (WGS) entry which is preliminary data.</text>
</comment>
<dbReference type="Proteomes" id="UP001194580">
    <property type="component" value="Unassembled WGS sequence"/>
</dbReference>
<gene>
    <name evidence="1" type="ORF">BGZ95_001236</name>
</gene>
<dbReference type="AlphaFoldDB" id="A0AAD4H533"/>
<proteinExistence type="predicted"/>
<accession>A0AAD4H533</accession>
<evidence type="ECO:0000313" key="1">
    <source>
        <dbReference type="EMBL" id="KAG0271024.1"/>
    </source>
</evidence>
<evidence type="ECO:0000313" key="2">
    <source>
        <dbReference type="Proteomes" id="UP001194580"/>
    </source>
</evidence>
<organism evidence="1 2">
    <name type="scientific">Linnemannia exigua</name>
    <dbReference type="NCBI Taxonomy" id="604196"/>
    <lineage>
        <taxon>Eukaryota</taxon>
        <taxon>Fungi</taxon>
        <taxon>Fungi incertae sedis</taxon>
        <taxon>Mucoromycota</taxon>
        <taxon>Mortierellomycotina</taxon>
        <taxon>Mortierellomycetes</taxon>
        <taxon>Mortierellales</taxon>
        <taxon>Mortierellaceae</taxon>
        <taxon>Linnemannia</taxon>
    </lineage>
</organism>
<name>A0AAD4H533_9FUNG</name>